<evidence type="ECO:0000313" key="8">
    <source>
        <dbReference type="EMBL" id="ADY12425.1"/>
    </source>
</evidence>
<keyword evidence="7" id="KW-0813">Transport</keyword>
<organism evidence="8 9">
    <name type="scientific">Sphaerochaeta globosa (strain ATCC BAA-1886 / DSM 22777 / Buddy)</name>
    <name type="common">Spirochaeta sp. (strain Buddy)</name>
    <dbReference type="NCBI Taxonomy" id="158189"/>
    <lineage>
        <taxon>Bacteria</taxon>
        <taxon>Pseudomonadati</taxon>
        <taxon>Spirochaetota</taxon>
        <taxon>Spirochaetia</taxon>
        <taxon>Spirochaetales</taxon>
        <taxon>Sphaerochaetaceae</taxon>
        <taxon>Sphaerochaeta</taxon>
    </lineage>
</organism>
<comment type="subcellular location">
    <subcellularLocation>
        <location evidence="1">Cell membrane</location>
        <topology evidence="1">Single-pass membrane protein</topology>
    </subcellularLocation>
    <subcellularLocation>
        <location evidence="7">Cell membrane</location>
        <topology evidence="7">Single-pass type II membrane protein</topology>
    </subcellularLocation>
</comment>
<keyword evidence="3" id="KW-1003">Cell membrane</keyword>
<keyword evidence="6" id="KW-0472">Membrane</keyword>
<gene>
    <name evidence="8" type="ordered locus">SpiBuddy_0592</name>
</gene>
<name>F0RY01_SPHGB</name>
<evidence type="ECO:0000313" key="9">
    <source>
        <dbReference type="Proteomes" id="UP000008466"/>
    </source>
</evidence>
<dbReference type="EMBL" id="CP002541">
    <property type="protein sequence ID" value="ADY12425.1"/>
    <property type="molecule type" value="Genomic_DNA"/>
</dbReference>
<evidence type="ECO:0000256" key="5">
    <source>
        <dbReference type="ARBA" id="ARBA00022989"/>
    </source>
</evidence>
<dbReference type="InterPro" id="IPR003400">
    <property type="entry name" value="ExbD"/>
</dbReference>
<protein>
    <submittedName>
        <fullName evidence="8">Biopolymer transport protein ExbD/TolR</fullName>
    </submittedName>
</protein>
<dbReference type="HOGENOM" id="CLU_2095301_0_0_12"/>
<dbReference type="KEGG" id="sbu:SpiBuddy_0592"/>
<evidence type="ECO:0000256" key="6">
    <source>
        <dbReference type="ARBA" id="ARBA00023136"/>
    </source>
</evidence>
<evidence type="ECO:0000256" key="1">
    <source>
        <dbReference type="ARBA" id="ARBA00004162"/>
    </source>
</evidence>
<dbReference type="GO" id="GO:0015031">
    <property type="term" value="P:protein transport"/>
    <property type="evidence" value="ECO:0007669"/>
    <property type="project" value="UniProtKB-KW"/>
</dbReference>
<accession>F0RY01</accession>
<dbReference type="GO" id="GO:0022857">
    <property type="term" value="F:transmembrane transporter activity"/>
    <property type="evidence" value="ECO:0007669"/>
    <property type="project" value="InterPro"/>
</dbReference>
<comment type="similarity">
    <text evidence="2 7">Belongs to the ExbD/TolR family.</text>
</comment>
<dbReference type="Pfam" id="PF02472">
    <property type="entry name" value="ExbD"/>
    <property type="match status" value="1"/>
</dbReference>
<dbReference type="AlphaFoldDB" id="F0RY01"/>
<evidence type="ECO:0000256" key="4">
    <source>
        <dbReference type="ARBA" id="ARBA00022692"/>
    </source>
</evidence>
<proteinExistence type="inferred from homology"/>
<keyword evidence="9" id="KW-1185">Reference proteome</keyword>
<reference evidence="9" key="1">
    <citation type="submission" date="2011-02" db="EMBL/GenBank/DDBJ databases">
        <title>Complete sequence of Spirochaeta sp. Buddy.</title>
        <authorList>
            <person name="Lucas S."/>
            <person name="Copeland A."/>
            <person name="Lapidus A."/>
            <person name="Cheng J.-F."/>
            <person name="Goodwin L."/>
            <person name="Pitluck S."/>
            <person name="Zeytun A."/>
            <person name="Detter J.C."/>
            <person name="Han C."/>
            <person name="Tapia R."/>
            <person name="Land M."/>
            <person name="Hauser L."/>
            <person name="Kyrpides N."/>
            <person name="Ivanova N."/>
            <person name="Mikhailova N."/>
            <person name="Pagani I."/>
            <person name="Ritalahti K.M."/>
            <person name="Loeffler F.E."/>
            <person name="Woyke T."/>
        </authorList>
    </citation>
    <scope>NUCLEOTIDE SEQUENCE [LARGE SCALE GENOMIC DNA]</scope>
    <source>
        <strain evidence="9">ATCC BAA-1886 / DSM 22777 / Buddy</strain>
    </source>
</reference>
<dbReference type="RefSeq" id="WP_013606278.1">
    <property type="nucleotide sequence ID" value="NC_015152.1"/>
</dbReference>
<evidence type="ECO:0000256" key="3">
    <source>
        <dbReference type="ARBA" id="ARBA00022475"/>
    </source>
</evidence>
<sequence>MRKKRPTPPSALTDIAFLLLLFFLIMAITSFQTPVPLDPAQTQGQVIDLANIPTLFIAKNGEVYQQGKRITLDMLEKKSVYALLADKATAYGALHPIIEELKAIGVETVHLLVEEQE</sequence>
<evidence type="ECO:0000256" key="7">
    <source>
        <dbReference type="RuleBase" id="RU003879"/>
    </source>
</evidence>
<keyword evidence="5" id="KW-1133">Transmembrane helix</keyword>
<keyword evidence="4 7" id="KW-0812">Transmembrane</keyword>
<evidence type="ECO:0000256" key="2">
    <source>
        <dbReference type="ARBA" id="ARBA00005811"/>
    </source>
</evidence>
<dbReference type="Proteomes" id="UP000008466">
    <property type="component" value="Chromosome"/>
</dbReference>
<dbReference type="STRING" id="158189.SpiBuddy_0592"/>
<keyword evidence="7" id="KW-0653">Protein transport</keyword>
<dbReference type="GO" id="GO:0005886">
    <property type="term" value="C:plasma membrane"/>
    <property type="evidence" value="ECO:0007669"/>
    <property type="project" value="UniProtKB-SubCell"/>
</dbReference>